<keyword evidence="2" id="KW-0645">Protease</keyword>
<dbReference type="AlphaFoldDB" id="F0JC87"/>
<reference evidence="2 3" key="1">
    <citation type="journal article" date="2011" name="J. Bacteriol.">
        <title>Genome sequence of the mercury-methylating strain Desulfovibrio desulfuricans ND132.</title>
        <authorList>
            <person name="Brown S.D."/>
            <person name="Gilmour C.C."/>
            <person name="Kucken A.M."/>
            <person name="Wall J.D."/>
            <person name="Elias D.A."/>
            <person name="Brandt C.C."/>
            <person name="Podar M."/>
            <person name="Chertkov O."/>
            <person name="Held B."/>
            <person name="Bruce D.C."/>
            <person name="Detter J.C."/>
            <person name="Tapia R."/>
            <person name="Han C.S."/>
            <person name="Goodwin L.A."/>
            <person name="Cheng J.F."/>
            <person name="Pitluck S."/>
            <person name="Woyke T."/>
            <person name="Mikhailova N."/>
            <person name="Ivanova N.N."/>
            <person name="Han J."/>
            <person name="Lucas S."/>
            <person name="Lapidus A.L."/>
            <person name="Land M.L."/>
            <person name="Hauser L.J."/>
            <person name="Palumbo A.V."/>
        </authorList>
    </citation>
    <scope>NUCLEOTIDE SEQUENCE [LARGE SCALE GENOMIC DNA]</scope>
    <source>
        <strain evidence="2 3">ND132</strain>
    </source>
</reference>
<dbReference type="eggNOG" id="COG1214">
    <property type="taxonomic scope" value="Bacteria"/>
</dbReference>
<dbReference type="HOGENOM" id="CLU_064886_3_0_7"/>
<dbReference type="InterPro" id="IPR022496">
    <property type="entry name" value="T6A_TsaB"/>
</dbReference>
<dbReference type="GO" id="GO:0008233">
    <property type="term" value="F:peptidase activity"/>
    <property type="evidence" value="ECO:0007669"/>
    <property type="project" value="UniProtKB-KW"/>
</dbReference>
<keyword evidence="3" id="KW-1185">Reference proteome</keyword>
<evidence type="ECO:0000259" key="1">
    <source>
        <dbReference type="Pfam" id="PF00814"/>
    </source>
</evidence>
<dbReference type="STRING" id="641491.DND132_0004"/>
<sequence length="264" mass="27984">MPKTTRPHDLTLVLSGPEERLQLVLGQPGPDGPLSGMPLLASRQWTVPGQTVRFLAPGLRGLLDEFGLDVADLARIACVRGPGSFTGLRLVLAAAEGVAAGLSLPLAGLDYLPLLAAGPGPLLTGPLHVLTYARRGLVYMQSFRCPDLAEIAPLDALTLEQAGERMAGFGPDAHLMGSALRKNPAFFADLAQANPGYVPLNAAFDNPAPEILLETAARATFAHDSIEPIYVRPSDAEADLDHIAAQRGLDPDEARRKLEALRRA</sequence>
<keyword evidence="2" id="KW-0378">Hydrolase</keyword>
<dbReference type="InterPro" id="IPR043129">
    <property type="entry name" value="ATPase_NBD"/>
</dbReference>
<gene>
    <name evidence="2" type="ORF">DND132_0004</name>
</gene>
<dbReference type="NCBIfam" id="TIGR03725">
    <property type="entry name" value="T6A_YeaZ"/>
    <property type="match status" value="1"/>
</dbReference>
<evidence type="ECO:0000313" key="3">
    <source>
        <dbReference type="Proteomes" id="UP000007845"/>
    </source>
</evidence>
<dbReference type="RefSeq" id="WP_014320650.1">
    <property type="nucleotide sequence ID" value="NC_016803.1"/>
</dbReference>
<organism evidence="2 3">
    <name type="scientific">Pseudodesulfovibrio mercurii</name>
    <dbReference type="NCBI Taxonomy" id="641491"/>
    <lineage>
        <taxon>Bacteria</taxon>
        <taxon>Pseudomonadati</taxon>
        <taxon>Thermodesulfobacteriota</taxon>
        <taxon>Desulfovibrionia</taxon>
        <taxon>Desulfovibrionales</taxon>
        <taxon>Desulfovibrionaceae</taxon>
    </lineage>
</organism>
<dbReference type="SUPFAM" id="SSF53067">
    <property type="entry name" value="Actin-like ATPase domain"/>
    <property type="match status" value="1"/>
</dbReference>
<dbReference type="KEGG" id="ddn:DND132_0004"/>
<proteinExistence type="predicted"/>
<dbReference type="InterPro" id="IPR000905">
    <property type="entry name" value="Gcp-like_dom"/>
</dbReference>
<feature type="domain" description="Gcp-like" evidence="1">
    <location>
        <begin position="56"/>
        <end position="141"/>
    </location>
</feature>
<dbReference type="OrthoDB" id="9809995at2"/>
<protein>
    <submittedName>
        <fullName evidence="2">Peptidase M22 glycoprotease</fullName>
    </submittedName>
</protein>
<accession>F0JC87</accession>
<evidence type="ECO:0000313" key="2">
    <source>
        <dbReference type="EMBL" id="EGB13222.1"/>
    </source>
</evidence>
<dbReference type="EMBL" id="CP003220">
    <property type="protein sequence ID" value="EGB13222.1"/>
    <property type="molecule type" value="Genomic_DNA"/>
</dbReference>
<dbReference type="GO" id="GO:0006508">
    <property type="term" value="P:proteolysis"/>
    <property type="evidence" value="ECO:0007669"/>
    <property type="project" value="UniProtKB-KW"/>
</dbReference>
<name>F0JC87_9BACT</name>
<dbReference type="Pfam" id="PF00814">
    <property type="entry name" value="TsaD"/>
    <property type="match status" value="1"/>
</dbReference>
<dbReference type="Proteomes" id="UP000007845">
    <property type="component" value="Chromosome"/>
</dbReference>
<dbReference type="GO" id="GO:0002949">
    <property type="term" value="P:tRNA threonylcarbamoyladenosine modification"/>
    <property type="evidence" value="ECO:0007669"/>
    <property type="project" value="InterPro"/>
</dbReference>
<dbReference type="Gene3D" id="3.30.420.40">
    <property type="match status" value="2"/>
</dbReference>